<dbReference type="Pfam" id="PF01636">
    <property type="entry name" value="APH"/>
    <property type="match status" value="1"/>
</dbReference>
<name>A0A5R9IIB2_9GAMM</name>
<evidence type="ECO:0000313" key="3">
    <source>
        <dbReference type="Proteomes" id="UP000307790"/>
    </source>
</evidence>
<feature type="domain" description="Aminoglycoside phosphotransferase" evidence="1">
    <location>
        <begin position="112"/>
        <end position="245"/>
    </location>
</feature>
<protein>
    <recommendedName>
        <fullName evidence="1">Aminoglycoside phosphotransferase domain-containing protein</fullName>
    </recommendedName>
</protein>
<dbReference type="AlphaFoldDB" id="A0A5R9IIB2"/>
<sequence>MNAEIFNQLARLPCFKGLDVSVIPLVGSGNNPCCKVIGHQNSDAFFVKHLGLQNIDAAMPSTNKNADIKLYANANLVNHSAIKPAMHSETNVLAMNNALADISPAIVYQDSQWQVQRFINGTSLQDCALSHDEKTAIAMDVMAALHATKLEAGSLAPLDLGSALRSQVGLLALNEDSEQRLMSLINTVCPTEQGIAAYAANNVVTHGDIHFGNIMVEADERPWLVDLEYLCLAPREYDLAMFIAINPLTLEQFISQDCRKYKYKDSDDKSSNHQNGHVQPFPGLAVQGYQASSGANVNVDLLRAYLPVCLLLNSLWFILKGRENEKFIASAHWQINAFESLTQSSTLSYLFTN</sequence>
<dbReference type="RefSeq" id="WP_138319583.1">
    <property type="nucleotide sequence ID" value="NZ_VCBC01000007.1"/>
</dbReference>
<evidence type="ECO:0000313" key="2">
    <source>
        <dbReference type="EMBL" id="TLU65280.1"/>
    </source>
</evidence>
<dbReference type="Gene3D" id="3.90.1200.10">
    <property type="match status" value="1"/>
</dbReference>
<gene>
    <name evidence="2" type="ORF">FE810_08270</name>
</gene>
<dbReference type="OrthoDB" id="179763at2"/>
<dbReference type="EMBL" id="VCBC01000007">
    <property type="protein sequence ID" value="TLU65280.1"/>
    <property type="molecule type" value="Genomic_DNA"/>
</dbReference>
<dbReference type="InterPro" id="IPR011009">
    <property type="entry name" value="Kinase-like_dom_sf"/>
</dbReference>
<evidence type="ECO:0000259" key="1">
    <source>
        <dbReference type="Pfam" id="PF01636"/>
    </source>
</evidence>
<proteinExistence type="predicted"/>
<accession>A0A5R9IIB2</accession>
<dbReference type="SUPFAM" id="SSF56112">
    <property type="entry name" value="Protein kinase-like (PK-like)"/>
    <property type="match status" value="1"/>
</dbReference>
<dbReference type="InterPro" id="IPR002575">
    <property type="entry name" value="Aminoglycoside_PTrfase"/>
</dbReference>
<comment type="caution">
    <text evidence="2">The sequence shown here is derived from an EMBL/GenBank/DDBJ whole genome shotgun (WGS) entry which is preliminary data.</text>
</comment>
<organism evidence="2 3">
    <name type="scientific">Thalassotalea litorea</name>
    <dbReference type="NCBI Taxonomy" id="2020715"/>
    <lineage>
        <taxon>Bacteria</taxon>
        <taxon>Pseudomonadati</taxon>
        <taxon>Pseudomonadota</taxon>
        <taxon>Gammaproteobacteria</taxon>
        <taxon>Alteromonadales</taxon>
        <taxon>Colwelliaceae</taxon>
        <taxon>Thalassotalea</taxon>
    </lineage>
</organism>
<reference evidence="2 3" key="1">
    <citation type="submission" date="2019-05" db="EMBL/GenBank/DDBJ databases">
        <title>Genome sequences of Thalassotalea litorea 1K03283.</title>
        <authorList>
            <person name="Zhang D."/>
        </authorList>
    </citation>
    <scope>NUCLEOTIDE SEQUENCE [LARGE SCALE GENOMIC DNA]</scope>
    <source>
        <strain evidence="2 3">MCCC 1K03283</strain>
    </source>
</reference>
<keyword evidence="3" id="KW-1185">Reference proteome</keyword>
<dbReference type="Proteomes" id="UP000307790">
    <property type="component" value="Unassembled WGS sequence"/>
</dbReference>